<organism evidence="1 2">
    <name type="scientific">Paracoccus saliphilus</name>
    <dbReference type="NCBI Taxonomy" id="405559"/>
    <lineage>
        <taxon>Bacteria</taxon>
        <taxon>Pseudomonadati</taxon>
        <taxon>Pseudomonadota</taxon>
        <taxon>Alphaproteobacteria</taxon>
        <taxon>Rhodobacterales</taxon>
        <taxon>Paracoccaceae</taxon>
        <taxon>Paracoccus</taxon>
    </lineage>
</organism>
<dbReference type="Proteomes" id="UP000186216">
    <property type="component" value="Unassembled WGS sequence"/>
</dbReference>
<name>A0AA45W4Q8_9RHOB</name>
<protein>
    <submittedName>
        <fullName evidence="1">Uncharacterized protein</fullName>
    </submittedName>
</protein>
<dbReference type="EMBL" id="FTOU01000007">
    <property type="protein sequence ID" value="SIS87609.1"/>
    <property type="molecule type" value="Genomic_DNA"/>
</dbReference>
<evidence type="ECO:0000313" key="2">
    <source>
        <dbReference type="Proteomes" id="UP000186216"/>
    </source>
</evidence>
<dbReference type="AlphaFoldDB" id="A0AA45W4Q8"/>
<evidence type="ECO:0000313" key="1">
    <source>
        <dbReference type="EMBL" id="SIS87609.1"/>
    </source>
</evidence>
<comment type="caution">
    <text evidence="1">The sequence shown here is derived from an EMBL/GenBank/DDBJ whole genome shotgun (WGS) entry which is preliminary data.</text>
</comment>
<gene>
    <name evidence="1" type="ORF">SAMN05421772_10784</name>
</gene>
<accession>A0AA45W4Q8</accession>
<reference evidence="1 2" key="1">
    <citation type="submission" date="2017-01" db="EMBL/GenBank/DDBJ databases">
        <authorList>
            <person name="Varghese N."/>
            <person name="Submissions S."/>
        </authorList>
    </citation>
    <scope>NUCLEOTIDE SEQUENCE [LARGE SCALE GENOMIC DNA]</scope>
    <source>
        <strain evidence="1 2">DSM 18447</strain>
    </source>
</reference>
<sequence>MAGGFTPVAGWSLEPVARPARDPRKVFTTKKKGRAIGKIAFKLILNHATARCGNLALIVTIRGKQAKDISCALFC</sequence>
<proteinExistence type="predicted"/>